<dbReference type="Proteomes" id="UP000197003">
    <property type="component" value="Chromosome"/>
</dbReference>
<dbReference type="EMBL" id="CP020946">
    <property type="protein sequence ID" value="ASD64545.1"/>
    <property type="molecule type" value="Genomic_DNA"/>
</dbReference>
<evidence type="ECO:0000313" key="2">
    <source>
        <dbReference type="EMBL" id="ASD64545.1"/>
    </source>
</evidence>
<dbReference type="AlphaFoldDB" id="A0A1Z3NAT4"/>
<gene>
    <name evidence="2" type="ORF">B9G79_13675</name>
</gene>
<evidence type="ECO:0000256" key="1">
    <source>
        <dbReference type="SAM" id="Phobius"/>
    </source>
</evidence>
<proteinExistence type="predicted"/>
<organism evidence="2 3">
    <name type="scientific">Bdellovibrio bacteriovorus</name>
    <dbReference type="NCBI Taxonomy" id="959"/>
    <lineage>
        <taxon>Bacteria</taxon>
        <taxon>Pseudomonadati</taxon>
        <taxon>Bdellovibrionota</taxon>
        <taxon>Bdellovibrionia</taxon>
        <taxon>Bdellovibrionales</taxon>
        <taxon>Pseudobdellovibrionaceae</taxon>
        <taxon>Bdellovibrio</taxon>
    </lineage>
</organism>
<dbReference type="OrthoDB" id="5294563at2"/>
<accession>A0A1Z3NAT4</accession>
<name>A0A1Z3NAT4_BDEBC</name>
<keyword evidence="1" id="KW-0472">Membrane</keyword>
<feature type="transmembrane region" description="Helical" evidence="1">
    <location>
        <begin position="39"/>
        <end position="62"/>
    </location>
</feature>
<evidence type="ECO:0000313" key="3">
    <source>
        <dbReference type="Proteomes" id="UP000197003"/>
    </source>
</evidence>
<keyword evidence="1" id="KW-1133">Transmembrane helix</keyword>
<sequence length="146" mass="15739">MNFLLPIISFFIGNAKSLFKEPGIAFTQQLVLHLRALTFVLVSTIGSLALSCVGVSLLITSLAGQLDKGEEFQITGGMIVYLVMTVISVGVLIYSLNKKTWLKALGFAEKPVAAKQSGALENAVALLVMDYVEERQSKRAKTSEAS</sequence>
<keyword evidence="1" id="KW-0812">Transmembrane</keyword>
<dbReference type="RefSeq" id="WP_088566010.1">
    <property type="nucleotide sequence ID" value="NZ_CP020946.1"/>
</dbReference>
<reference evidence="2 3" key="1">
    <citation type="submission" date="2017-04" db="EMBL/GenBank/DDBJ databases">
        <title>Whole genome sequence of Bdellovibrio bacteriovorus strain SSB218315.</title>
        <authorList>
            <person name="Oyedara O."/>
            <person name="Rodriguez-Perez M.A."/>
        </authorList>
    </citation>
    <scope>NUCLEOTIDE SEQUENCE [LARGE SCALE GENOMIC DNA]</scope>
    <source>
        <strain evidence="2 3">SSB218315</strain>
    </source>
</reference>
<feature type="transmembrane region" description="Helical" evidence="1">
    <location>
        <begin position="74"/>
        <end position="96"/>
    </location>
</feature>
<protein>
    <submittedName>
        <fullName evidence="2">Uncharacterized protein</fullName>
    </submittedName>
</protein>